<evidence type="ECO:0000313" key="7">
    <source>
        <dbReference type="WBParaSite" id="Pan_g20374.t1"/>
    </source>
</evidence>
<dbReference type="Pfam" id="PF01060">
    <property type="entry name" value="TTR-52"/>
    <property type="match status" value="1"/>
</dbReference>
<feature type="chain" id="PRO_5028848206" evidence="5">
    <location>
        <begin position="20"/>
        <end position="133"/>
    </location>
</feature>
<name>A0A7E4VGY1_PANRE</name>
<dbReference type="GO" id="GO:0009986">
    <property type="term" value="C:cell surface"/>
    <property type="evidence" value="ECO:0007669"/>
    <property type="project" value="InterPro"/>
</dbReference>
<proteinExistence type="inferred from homology"/>
<feature type="signal peptide" evidence="5">
    <location>
        <begin position="1"/>
        <end position="19"/>
    </location>
</feature>
<evidence type="ECO:0000256" key="2">
    <source>
        <dbReference type="ARBA" id="ARBA00010112"/>
    </source>
</evidence>
<comment type="subcellular location">
    <subcellularLocation>
        <location evidence="1">Secreted</location>
    </subcellularLocation>
</comment>
<comment type="similarity">
    <text evidence="2">Belongs to the nematode transthyretin-like family.</text>
</comment>
<evidence type="ECO:0000256" key="5">
    <source>
        <dbReference type="SAM" id="SignalP"/>
    </source>
</evidence>
<keyword evidence="6" id="KW-1185">Reference proteome</keyword>
<dbReference type="Proteomes" id="UP000492821">
    <property type="component" value="Unassembled WGS sequence"/>
</dbReference>
<protein>
    <submittedName>
        <fullName evidence="7">Transthyretin-like family protein</fullName>
    </submittedName>
</protein>
<evidence type="ECO:0000256" key="1">
    <source>
        <dbReference type="ARBA" id="ARBA00004613"/>
    </source>
</evidence>
<reference evidence="6" key="1">
    <citation type="journal article" date="2013" name="Genetics">
        <title>The draft genome and transcriptome of Panagrellus redivivus are shaped by the harsh demands of a free-living lifestyle.</title>
        <authorList>
            <person name="Srinivasan J."/>
            <person name="Dillman A.R."/>
            <person name="Macchietto M.G."/>
            <person name="Heikkinen L."/>
            <person name="Lakso M."/>
            <person name="Fracchia K.M."/>
            <person name="Antoshechkin I."/>
            <person name="Mortazavi A."/>
            <person name="Wong G."/>
            <person name="Sternberg P.W."/>
        </authorList>
    </citation>
    <scope>NUCLEOTIDE SEQUENCE [LARGE SCALE GENOMIC DNA]</scope>
    <source>
        <strain evidence="6">MT8872</strain>
    </source>
</reference>
<keyword evidence="4 5" id="KW-0732">Signal</keyword>
<dbReference type="WBParaSite" id="Pan_g20374.t1">
    <property type="protein sequence ID" value="Pan_g20374.t1"/>
    <property type="gene ID" value="Pan_g20374"/>
</dbReference>
<dbReference type="PANTHER" id="PTHR21700:SF3">
    <property type="entry name" value="TRANSTHYRETIN-LIKE PROTEIN 5"/>
    <property type="match status" value="1"/>
</dbReference>
<evidence type="ECO:0000313" key="6">
    <source>
        <dbReference type="Proteomes" id="UP000492821"/>
    </source>
</evidence>
<dbReference type="Gene3D" id="2.60.40.3330">
    <property type="match status" value="1"/>
</dbReference>
<reference evidence="7" key="2">
    <citation type="submission" date="2020-10" db="UniProtKB">
        <authorList>
            <consortium name="WormBaseParasite"/>
        </authorList>
    </citation>
    <scope>IDENTIFICATION</scope>
</reference>
<accession>A0A7E4VGY1</accession>
<dbReference type="InterPro" id="IPR001534">
    <property type="entry name" value="Transthyretin-like"/>
</dbReference>
<dbReference type="AlphaFoldDB" id="A0A7E4VGY1"/>
<evidence type="ECO:0000256" key="3">
    <source>
        <dbReference type="ARBA" id="ARBA00022525"/>
    </source>
</evidence>
<dbReference type="InterPro" id="IPR038479">
    <property type="entry name" value="Transthyretin-like_sf"/>
</dbReference>
<dbReference type="GO" id="GO:0005576">
    <property type="term" value="C:extracellular region"/>
    <property type="evidence" value="ECO:0007669"/>
    <property type="project" value="UniProtKB-SubCell"/>
</dbReference>
<evidence type="ECO:0000256" key="4">
    <source>
        <dbReference type="ARBA" id="ARBA00022729"/>
    </source>
</evidence>
<dbReference type="PANTHER" id="PTHR21700">
    <property type="entry name" value="TRANSTHYRETIN-LIKE FAMILY PROTEIN-RELATED"/>
    <property type="match status" value="1"/>
</dbReference>
<keyword evidence="3" id="KW-0964">Secreted</keyword>
<sequence length="133" mass="15062">MFQVEVLALLFGLCALTSGWSRRWQSSGAYGTLTCNEVPAKGVLVRLYDADTFTEDDKMAETKTDAFGRFRLTGKAKEWSTINPILNVYHDCNNKLSCQRMFTIRIDSQYVNDGEKATKLFPVGALPLQDYNY</sequence>
<organism evidence="6 7">
    <name type="scientific">Panagrellus redivivus</name>
    <name type="common">Microworm</name>
    <dbReference type="NCBI Taxonomy" id="6233"/>
    <lineage>
        <taxon>Eukaryota</taxon>
        <taxon>Metazoa</taxon>
        <taxon>Ecdysozoa</taxon>
        <taxon>Nematoda</taxon>
        <taxon>Chromadorea</taxon>
        <taxon>Rhabditida</taxon>
        <taxon>Tylenchina</taxon>
        <taxon>Panagrolaimomorpha</taxon>
        <taxon>Panagrolaimoidea</taxon>
        <taxon>Panagrolaimidae</taxon>
        <taxon>Panagrellus</taxon>
    </lineage>
</organism>